<evidence type="ECO:0000256" key="1">
    <source>
        <dbReference type="SAM" id="Phobius"/>
    </source>
</evidence>
<dbReference type="PATRIC" id="fig|582.24.peg.3631"/>
<name>A0A0D8L6Z0_MORMO</name>
<dbReference type="Proteomes" id="UP000032582">
    <property type="component" value="Unassembled WGS sequence"/>
</dbReference>
<organism evidence="2 3">
    <name type="scientific">Morganella morganii</name>
    <name type="common">Proteus morganii</name>
    <dbReference type="NCBI Taxonomy" id="582"/>
    <lineage>
        <taxon>Bacteria</taxon>
        <taxon>Pseudomonadati</taxon>
        <taxon>Pseudomonadota</taxon>
        <taxon>Gammaproteobacteria</taxon>
        <taxon>Enterobacterales</taxon>
        <taxon>Morganellaceae</taxon>
        <taxon>Morganella</taxon>
    </lineage>
</organism>
<comment type="caution">
    <text evidence="2">The sequence shown here is derived from an EMBL/GenBank/DDBJ whole genome shotgun (WGS) entry which is preliminary data.</text>
</comment>
<gene>
    <name evidence="2" type="ORF">UA45_11555</name>
</gene>
<accession>A0A0D8L6Z0</accession>
<keyword evidence="1" id="KW-0812">Transmembrane</keyword>
<keyword evidence="1" id="KW-1133">Transmembrane helix</keyword>
<evidence type="ECO:0000313" key="3">
    <source>
        <dbReference type="Proteomes" id="UP000032582"/>
    </source>
</evidence>
<sequence>MLMKPERISAYFIRYDLQPVYKDMIVRIITSEKIFFFCYSQFDNTDDFLNQLVPGDDIIAAGHLLNNGGYWLHWAIKDENNELVPENKYDESQDLLKYLAYGSLSMAVSLLMVICGADSIFIGLLFLFSLWINIFFAKELVMLAISPLNESVEIYQRERNIMGKPFSDKKIHKLIKKHEEKIFLFISLFSFERPKKLFSVDNYELINKRAESIGLRVRWLDVDEIQVQSNMNVTSLRVNNVRRTVEIPNNYFLISDGYSDFYCKTHHSYRFGEVLTKIEHPFFCCGE</sequence>
<reference evidence="2 3" key="1">
    <citation type="submission" date="2015-02" db="EMBL/GenBank/DDBJ databases">
        <title>Whole genome shotgun sequencing of cultured foodborne pathogen.</title>
        <authorList>
            <person name="Timme R."/>
            <person name="Allard M.W."/>
            <person name="Strain E."/>
            <person name="Evans P.S."/>
            <person name="Brown E."/>
        </authorList>
    </citation>
    <scope>NUCLEOTIDE SEQUENCE [LARGE SCALE GENOMIC DNA]</scope>
    <source>
        <strain evidence="2 3">GCSL-TSO-24</strain>
    </source>
</reference>
<proteinExistence type="predicted"/>
<keyword evidence="1" id="KW-0472">Membrane</keyword>
<feature type="transmembrane region" description="Helical" evidence="1">
    <location>
        <begin position="120"/>
        <end position="137"/>
    </location>
</feature>
<dbReference type="EMBL" id="JZSH01000123">
    <property type="protein sequence ID" value="KJF77627.1"/>
    <property type="molecule type" value="Genomic_DNA"/>
</dbReference>
<dbReference type="AlphaFoldDB" id="A0A0D8L6Z0"/>
<evidence type="ECO:0000313" key="2">
    <source>
        <dbReference type="EMBL" id="KJF77627.1"/>
    </source>
</evidence>
<protein>
    <submittedName>
        <fullName evidence="2">Uncharacterized protein</fullName>
    </submittedName>
</protein>